<evidence type="ECO:0000256" key="1">
    <source>
        <dbReference type="ARBA" id="ARBA00022630"/>
    </source>
</evidence>
<keyword evidence="2" id="KW-0288">FMN</keyword>
<keyword evidence="1" id="KW-0285">Flavoprotein</keyword>
<accession>A0A8G1UBQ6</accession>
<dbReference type="InterPro" id="IPR005025">
    <property type="entry name" value="FMN_Rdtase-like_dom"/>
</dbReference>
<evidence type="ECO:0000256" key="3">
    <source>
        <dbReference type="ARBA" id="ARBA00023002"/>
    </source>
</evidence>
<keyword evidence="3" id="KW-0560">Oxidoreductase</keyword>
<dbReference type="Pfam" id="PF03358">
    <property type="entry name" value="FMN_red"/>
    <property type="match status" value="1"/>
</dbReference>
<dbReference type="InterPro" id="IPR023932">
    <property type="entry name" value="CE1759_FMN_reduct"/>
</dbReference>
<dbReference type="EMBL" id="RJVJ01000002">
    <property type="protein sequence ID" value="ROR37825.1"/>
    <property type="molecule type" value="Genomic_DNA"/>
</dbReference>
<reference evidence="5 6" key="1">
    <citation type="submission" date="2018-11" db="EMBL/GenBank/DDBJ databases">
        <title>Sequencing the genomes of 1000 actinobacteria strains.</title>
        <authorList>
            <person name="Klenk H.-P."/>
        </authorList>
    </citation>
    <scope>NUCLEOTIDE SEQUENCE [LARGE SCALE GENOMIC DNA]</scope>
    <source>
        <strain evidence="5 6">DSM 44780</strain>
    </source>
</reference>
<evidence type="ECO:0000313" key="6">
    <source>
        <dbReference type="Proteomes" id="UP000267408"/>
    </source>
</evidence>
<comment type="caution">
    <text evidence="5">The sequence shown here is derived from an EMBL/GenBank/DDBJ whole genome shotgun (WGS) entry which is preliminary data.</text>
</comment>
<dbReference type="RefSeq" id="WP_123562001.1">
    <property type="nucleotide sequence ID" value="NZ_JBEYIY010000034.1"/>
</dbReference>
<dbReference type="OrthoDB" id="1643408at2"/>
<dbReference type="PANTHER" id="PTHR43408:SF2">
    <property type="entry name" value="FMN REDUCTASE (NADPH)"/>
    <property type="match status" value="1"/>
</dbReference>
<proteinExistence type="predicted"/>
<name>A0A8G1UBQ6_9ACTN</name>
<dbReference type="Proteomes" id="UP000267408">
    <property type="component" value="Unassembled WGS sequence"/>
</dbReference>
<feature type="domain" description="NADPH-dependent FMN reductase-like" evidence="4">
    <location>
        <begin position="5"/>
        <end position="155"/>
    </location>
</feature>
<protein>
    <submittedName>
        <fullName evidence="5">MsuE subfamily FMN reductase</fullName>
    </submittedName>
</protein>
<evidence type="ECO:0000259" key="4">
    <source>
        <dbReference type="Pfam" id="PF03358"/>
    </source>
</evidence>
<dbReference type="PANTHER" id="PTHR43408">
    <property type="entry name" value="FMN REDUCTASE (NADPH)"/>
    <property type="match status" value="1"/>
</dbReference>
<dbReference type="InterPro" id="IPR029039">
    <property type="entry name" value="Flavoprotein-like_sf"/>
</dbReference>
<sequence>MSALKLVVVTAGLSVPSSTRLLADRLAEATARDLREAGRDVDVRVVELRGLARDIADNLVTGFPPPALRDAVRAVEEADGLIAVTPIFSASYSGLFKSFVDVLDKDALTGKPVLIAATGGTARHSLALEHAMRPLFAYLRAVVVPTAVFAASEDWGANGTDGSLAGRIARAAGELTESLAGRPATPRARAAEQVVPFAQQLAALRAH</sequence>
<dbReference type="NCBIfam" id="TIGR04037">
    <property type="entry name" value="LLM_duo_CE1759"/>
    <property type="match status" value="1"/>
</dbReference>
<dbReference type="Gene3D" id="3.40.50.360">
    <property type="match status" value="1"/>
</dbReference>
<evidence type="ECO:0000256" key="2">
    <source>
        <dbReference type="ARBA" id="ARBA00022643"/>
    </source>
</evidence>
<dbReference type="InterPro" id="IPR051814">
    <property type="entry name" value="NAD(P)H-dep_FMN_reductase"/>
</dbReference>
<organism evidence="5 6">
    <name type="scientific">Kitasatospora cineracea</name>
    <dbReference type="NCBI Taxonomy" id="88074"/>
    <lineage>
        <taxon>Bacteria</taxon>
        <taxon>Bacillati</taxon>
        <taxon>Actinomycetota</taxon>
        <taxon>Actinomycetes</taxon>
        <taxon>Kitasatosporales</taxon>
        <taxon>Streptomycetaceae</taxon>
        <taxon>Kitasatospora</taxon>
    </lineage>
</organism>
<gene>
    <name evidence="5" type="ORF">EDD39_5980</name>
</gene>
<dbReference type="SUPFAM" id="SSF52218">
    <property type="entry name" value="Flavoproteins"/>
    <property type="match status" value="1"/>
</dbReference>
<evidence type="ECO:0000313" key="5">
    <source>
        <dbReference type="EMBL" id="ROR37825.1"/>
    </source>
</evidence>
<dbReference type="GO" id="GO:0016491">
    <property type="term" value="F:oxidoreductase activity"/>
    <property type="evidence" value="ECO:0007669"/>
    <property type="project" value="UniProtKB-KW"/>
</dbReference>
<dbReference type="AlphaFoldDB" id="A0A8G1UBQ6"/>